<dbReference type="EMBL" id="MVGT01001802">
    <property type="protein sequence ID" value="OVA10845.1"/>
    <property type="molecule type" value="Genomic_DNA"/>
</dbReference>
<feature type="region of interest" description="Disordered" evidence="1">
    <location>
        <begin position="605"/>
        <end position="635"/>
    </location>
</feature>
<feature type="region of interest" description="Disordered" evidence="1">
    <location>
        <begin position="20"/>
        <end position="82"/>
    </location>
</feature>
<dbReference type="InterPro" id="IPR038765">
    <property type="entry name" value="Papain-like_cys_pep_sf"/>
</dbReference>
<dbReference type="OrthoDB" id="1869436at2759"/>
<feature type="compositionally biased region" description="Acidic residues" evidence="1">
    <location>
        <begin position="137"/>
        <end position="153"/>
    </location>
</feature>
<dbReference type="Proteomes" id="UP000195402">
    <property type="component" value="Unassembled WGS sequence"/>
</dbReference>
<dbReference type="PANTHER" id="PTHR33018">
    <property type="entry name" value="OS10G0338966 PROTEIN-RELATED"/>
    <property type="match status" value="1"/>
</dbReference>
<sequence>MRELRSGVRRGRLVAAAAKRSTVGAGEMVIRRRRTAAKKKQQQEQQEQQEQLHQLPIDENNHNNNGNSNNTNENDDVYLRGCSSIPNTTEIQVDKEEEEEMRGFDEVREIAEDVVGDMQMDGYEDSRGKSVEKDNPVAEEDEGNTTPLPDEEAREVRKRSAIAQMALRINDEMSAKKRNLEKGLMRKTRLALHDESSSSHELYDEMHDSETTKPAKVLNNTSKQKSKEKVVPLPKETPVAENEVFRTTRSGKRKISAMEPEQPILEHDLEEEHAEQLESQLSMKRNVRGSTTLPHITNTKTRVRKVVEYNEHGQPIGQFSAELASYMGVLARQMVPIVHEKWKSVPNILKEELWRRLEVKYVLEPMSKKLLVNGIGDKWRSFKSTLTRKYVLPFKDEPDRLVQPPPMYRFIKQEHWDAFVKSRLNDEFQALHKAQSERRGKNIYPHRLGRTGYAGLIEKMKKSEGITPDQLDRCLLWKKARQNKNGEYDDDVTREQAEIIDELKKQVEDGSLVCDGNIDVLTLALGTPEHSGRVRGAGKFVSQSAFFQTPRRQSFKVAEKLDEQRKLIENKWQEERVSRLRVEDQLLNTQDMVSRLEETLAHFMQNGKSPTSTSNKVYLNNNETLGKSPTSTSNRVMSTSNRVYLNNNEALGKSPTTNSNRVTLTSNRVSLNNNETLGKSLALTSNRVSSNNNETSTSASSQSMAWKNHTESLAVFQMPLSDPKTRLAKDSKLSAFQTFYNRASQRLTGSVPYISVPVDAVVFGTDMELYLDLDDIRYLCQMEDLSANCIMVYMRHLYDKLTLRRLQEKYEFINPASVSSAKDDDVSKIITERLQNTKCEWVLLPYNPEGEHWLLVVINMLTMSCYWLDPLGLPTRYNIKPFVTVGLKCLQKDGVRRPSPIWYNIKIAGSCFQRVLVVEIVELKGEPSVHIFWFMMCLGATASRALKLLLHGVFKCSDG</sequence>
<evidence type="ECO:0000256" key="1">
    <source>
        <dbReference type="SAM" id="MobiDB-lite"/>
    </source>
</evidence>
<dbReference type="InterPro" id="IPR004252">
    <property type="entry name" value="Probable_transposase_24"/>
</dbReference>
<feature type="region of interest" description="Disordered" evidence="1">
    <location>
        <begin position="191"/>
        <end position="211"/>
    </location>
</feature>
<evidence type="ECO:0000313" key="2">
    <source>
        <dbReference type="EMBL" id="OVA10845.1"/>
    </source>
</evidence>
<proteinExistence type="predicted"/>
<feature type="compositionally biased region" description="Basic residues" evidence="1">
    <location>
        <begin position="31"/>
        <end position="40"/>
    </location>
</feature>
<comment type="caution">
    <text evidence="2">The sequence shown here is derived from an EMBL/GenBank/DDBJ whole genome shotgun (WGS) entry which is preliminary data.</text>
</comment>
<dbReference type="SUPFAM" id="SSF54001">
    <property type="entry name" value="Cysteine proteinases"/>
    <property type="match status" value="1"/>
</dbReference>
<dbReference type="Gene3D" id="3.40.395.10">
    <property type="entry name" value="Adenoviral Proteinase, Chain A"/>
    <property type="match status" value="1"/>
</dbReference>
<dbReference type="Pfam" id="PF03004">
    <property type="entry name" value="Transposase_24"/>
    <property type="match status" value="1"/>
</dbReference>
<reference evidence="2 3" key="1">
    <citation type="journal article" date="2017" name="Mol. Plant">
        <title>The Genome of Medicinal Plant Macleaya cordata Provides New Insights into Benzylisoquinoline Alkaloids Metabolism.</title>
        <authorList>
            <person name="Liu X."/>
            <person name="Liu Y."/>
            <person name="Huang P."/>
            <person name="Ma Y."/>
            <person name="Qing Z."/>
            <person name="Tang Q."/>
            <person name="Cao H."/>
            <person name="Cheng P."/>
            <person name="Zheng Y."/>
            <person name="Yuan Z."/>
            <person name="Zhou Y."/>
            <person name="Liu J."/>
            <person name="Tang Z."/>
            <person name="Zhuo Y."/>
            <person name="Zhang Y."/>
            <person name="Yu L."/>
            <person name="Huang J."/>
            <person name="Yang P."/>
            <person name="Peng Q."/>
            <person name="Zhang J."/>
            <person name="Jiang W."/>
            <person name="Zhang Z."/>
            <person name="Lin K."/>
            <person name="Ro D.K."/>
            <person name="Chen X."/>
            <person name="Xiong X."/>
            <person name="Shang Y."/>
            <person name="Huang S."/>
            <person name="Zeng J."/>
        </authorList>
    </citation>
    <scope>NUCLEOTIDE SEQUENCE [LARGE SCALE GENOMIC DNA]</scope>
    <source>
        <strain evidence="3">cv. BLH2017</strain>
        <tissue evidence="2">Root</tissue>
    </source>
</reference>
<dbReference type="STRING" id="56857.A0A200QK67"/>
<protein>
    <submittedName>
        <fullName evidence="2">Uncharacterized protein</fullName>
    </submittedName>
</protein>
<gene>
    <name evidence="2" type="ORF">BVC80_7577g2</name>
</gene>
<feature type="compositionally biased region" description="Low complexity" evidence="1">
    <location>
        <begin position="62"/>
        <end position="72"/>
    </location>
</feature>
<feature type="compositionally biased region" description="Polar residues" evidence="1">
    <location>
        <begin position="606"/>
        <end position="635"/>
    </location>
</feature>
<dbReference type="PANTHER" id="PTHR33018:SF31">
    <property type="entry name" value="TRANSPOSASE, PTTA_EN_SPM, PLANT"/>
    <property type="match status" value="1"/>
</dbReference>
<feature type="compositionally biased region" description="Basic and acidic residues" evidence="1">
    <location>
        <begin position="124"/>
        <end position="136"/>
    </location>
</feature>
<keyword evidence="3" id="KW-1185">Reference proteome</keyword>
<evidence type="ECO:0000313" key="3">
    <source>
        <dbReference type="Proteomes" id="UP000195402"/>
    </source>
</evidence>
<feature type="region of interest" description="Disordered" evidence="1">
    <location>
        <begin position="120"/>
        <end position="155"/>
    </location>
</feature>
<organism evidence="2 3">
    <name type="scientific">Macleaya cordata</name>
    <name type="common">Five-seeded plume-poppy</name>
    <name type="synonym">Bocconia cordata</name>
    <dbReference type="NCBI Taxonomy" id="56857"/>
    <lineage>
        <taxon>Eukaryota</taxon>
        <taxon>Viridiplantae</taxon>
        <taxon>Streptophyta</taxon>
        <taxon>Embryophyta</taxon>
        <taxon>Tracheophyta</taxon>
        <taxon>Spermatophyta</taxon>
        <taxon>Magnoliopsida</taxon>
        <taxon>Ranunculales</taxon>
        <taxon>Papaveraceae</taxon>
        <taxon>Papaveroideae</taxon>
        <taxon>Macleaya</taxon>
    </lineage>
</organism>
<dbReference type="InParanoid" id="A0A200QK67"/>
<dbReference type="OMA" id="LSANCIM"/>
<dbReference type="AlphaFoldDB" id="A0A200QK67"/>
<accession>A0A200QK67</accession>
<name>A0A200QK67_MACCD</name>